<dbReference type="InterPro" id="IPR029062">
    <property type="entry name" value="Class_I_gatase-like"/>
</dbReference>
<evidence type="ECO:0000313" key="5">
    <source>
        <dbReference type="EMBL" id="MCC6070074.1"/>
    </source>
</evidence>
<evidence type="ECO:0000259" key="4">
    <source>
        <dbReference type="PROSITE" id="PS01124"/>
    </source>
</evidence>
<dbReference type="PANTHER" id="PTHR43130:SF11">
    <property type="entry name" value="TRANSCRIPTIONAL REGULATORY PROTEIN"/>
    <property type="match status" value="1"/>
</dbReference>
<dbReference type="Pfam" id="PF12833">
    <property type="entry name" value="HTH_18"/>
    <property type="match status" value="1"/>
</dbReference>
<gene>
    <name evidence="5" type="ORF">LMJ30_03740</name>
</gene>
<dbReference type="InterPro" id="IPR009057">
    <property type="entry name" value="Homeodomain-like_sf"/>
</dbReference>
<feature type="domain" description="HTH araC/xylS-type" evidence="4">
    <location>
        <begin position="227"/>
        <end position="325"/>
    </location>
</feature>
<dbReference type="InterPro" id="IPR002818">
    <property type="entry name" value="DJ-1/PfpI"/>
</dbReference>
<dbReference type="EMBL" id="JAJHPV010000004">
    <property type="protein sequence ID" value="MCC6070074.1"/>
    <property type="molecule type" value="Genomic_DNA"/>
</dbReference>
<keyword evidence="2" id="KW-0238">DNA-binding</keyword>
<keyword evidence="1" id="KW-0805">Transcription regulation</keyword>
<name>A0ABS8INL2_9BURK</name>
<comment type="caution">
    <text evidence="5">The sequence shown here is derived from an EMBL/GenBank/DDBJ whole genome shotgun (WGS) entry which is preliminary data.</text>
</comment>
<dbReference type="InterPro" id="IPR018060">
    <property type="entry name" value="HTH_AraC"/>
</dbReference>
<dbReference type="PROSITE" id="PS00041">
    <property type="entry name" value="HTH_ARAC_FAMILY_1"/>
    <property type="match status" value="1"/>
</dbReference>
<dbReference type="InterPro" id="IPR018062">
    <property type="entry name" value="HTH_AraC-typ_CS"/>
</dbReference>
<dbReference type="Proteomes" id="UP001198701">
    <property type="component" value="Unassembled WGS sequence"/>
</dbReference>
<evidence type="ECO:0000256" key="2">
    <source>
        <dbReference type="ARBA" id="ARBA00023125"/>
    </source>
</evidence>
<evidence type="ECO:0000256" key="1">
    <source>
        <dbReference type="ARBA" id="ARBA00023015"/>
    </source>
</evidence>
<proteinExistence type="predicted"/>
<dbReference type="Gene3D" id="1.10.10.60">
    <property type="entry name" value="Homeodomain-like"/>
    <property type="match status" value="2"/>
</dbReference>
<protein>
    <submittedName>
        <fullName evidence="5">Helix-turn-helix domain-containing protein</fullName>
    </submittedName>
</protein>
<dbReference type="PROSITE" id="PS01124">
    <property type="entry name" value="HTH_ARAC_FAMILY_2"/>
    <property type="match status" value="1"/>
</dbReference>
<sequence length="330" mass="36393">MFRSPTPIRIGVLIYPECAFTTLAIVDVFHVANAMSRLRPAGEQVQFETRWVSPGGGVVACSGGMSFSTEPMTGADYDVVIVPGMVNGDMRPLLLGKLEAQCSALRRFAEGGGLVASHCSGSFLMAHAGLLDGRRATTSWWLDSLFRKHYPAVQLDTEELIAWDAPLLSSGPVTAYADLGLWLIGHFGGEPLRQMSAKVMVADSNRSSQAPFISEAIAAGSGHAVVERARRWLNERMDQQWNMSELAGYCNTSPRTLLRRFQKAVGLSPVQYTQKMRVERGKALLESTMLSLEDITERCGYADVSTFSTVFKRWSQVTPREYRSRFGLRA</sequence>
<dbReference type="SMART" id="SM00342">
    <property type="entry name" value="HTH_ARAC"/>
    <property type="match status" value="1"/>
</dbReference>
<accession>A0ABS8INL2</accession>
<dbReference type="PANTHER" id="PTHR43130">
    <property type="entry name" value="ARAC-FAMILY TRANSCRIPTIONAL REGULATOR"/>
    <property type="match status" value="1"/>
</dbReference>
<evidence type="ECO:0000313" key="6">
    <source>
        <dbReference type="Proteomes" id="UP001198701"/>
    </source>
</evidence>
<keyword evidence="3" id="KW-0804">Transcription</keyword>
<organism evidence="5 6">
    <name type="scientific">Massilia agrisoli</name>
    <dbReference type="NCBI Taxonomy" id="2892444"/>
    <lineage>
        <taxon>Bacteria</taxon>
        <taxon>Pseudomonadati</taxon>
        <taxon>Pseudomonadota</taxon>
        <taxon>Betaproteobacteria</taxon>
        <taxon>Burkholderiales</taxon>
        <taxon>Oxalobacteraceae</taxon>
        <taxon>Telluria group</taxon>
        <taxon>Massilia</taxon>
    </lineage>
</organism>
<evidence type="ECO:0000256" key="3">
    <source>
        <dbReference type="ARBA" id="ARBA00023163"/>
    </source>
</evidence>
<dbReference type="Gene3D" id="3.40.50.880">
    <property type="match status" value="1"/>
</dbReference>
<dbReference type="RefSeq" id="WP_229430997.1">
    <property type="nucleotide sequence ID" value="NZ_JAJHPV010000004.1"/>
</dbReference>
<reference evidence="5 6" key="1">
    <citation type="submission" date="2021-11" db="EMBL/GenBank/DDBJ databases">
        <authorList>
            <person name="Huq M.A."/>
        </authorList>
    </citation>
    <scope>NUCLEOTIDE SEQUENCE [LARGE SCALE GENOMIC DNA]</scope>
    <source>
        <strain evidence="5 6">MAHUQ-52</strain>
    </source>
</reference>
<keyword evidence="6" id="KW-1185">Reference proteome</keyword>
<dbReference type="SUPFAM" id="SSF46689">
    <property type="entry name" value="Homeodomain-like"/>
    <property type="match status" value="2"/>
</dbReference>
<dbReference type="InterPro" id="IPR052158">
    <property type="entry name" value="INH-QAR"/>
</dbReference>
<dbReference type="SUPFAM" id="SSF52317">
    <property type="entry name" value="Class I glutamine amidotransferase-like"/>
    <property type="match status" value="1"/>
</dbReference>
<dbReference type="Pfam" id="PF01965">
    <property type="entry name" value="DJ-1_PfpI"/>
    <property type="match status" value="1"/>
</dbReference>